<dbReference type="PANTHER" id="PTHR10266">
    <property type="entry name" value="CYTOCHROME C1"/>
    <property type="match status" value="1"/>
</dbReference>
<dbReference type="Pfam" id="PF02167">
    <property type="entry name" value="Cytochrom_C1"/>
    <property type="match status" value="1"/>
</dbReference>
<dbReference type="Gene3D" id="1.10.760.10">
    <property type="entry name" value="Cytochrome c-like domain"/>
    <property type="match status" value="1"/>
</dbReference>
<keyword evidence="11" id="KW-0732">Signal</keyword>
<dbReference type="GO" id="GO:0020037">
    <property type="term" value="F:heme binding"/>
    <property type="evidence" value="ECO:0007669"/>
    <property type="project" value="InterPro"/>
</dbReference>
<evidence type="ECO:0000259" key="12">
    <source>
        <dbReference type="PROSITE" id="PS51007"/>
    </source>
</evidence>
<dbReference type="Gene3D" id="1.20.5.100">
    <property type="entry name" value="Cytochrome c1, transmembrane anchor, C-terminal"/>
    <property type="match status" value="1"/>
</dbReference>
<evidence type="ECO:0000313" key="13">
    <source>
        <dbReference type="EMBL" id="XDO97814.1"/>
    </source>
</evidence>
<evidence type="ECO:0000256" key="2">
    <source>
        <dbReference type="ARBA" id="ARBA00016165"/>
    </source>
</evidence>
<evidence type="ECO:0000256" key="4">
    <source>
        <dbReference type="ARBA" id="ARBA00022692"/>
    </source>
</evidence>
<dbReference type="InterPro" id="IPR002326">
    <property type="entry name" value="Cyt_c1"/>
</dbReference>
<dbReference type="GO" id="GO:0016020">
    <property type="term" value="C:membrane"/>
    <property type="evidence" value="ECO:0007669"/>
    <property type="project" value="UniProtKB-SubCell"/>
</dbReference>
<evidence type="ECO:0000256" key="6">
    <source>
        <dbReference type="ARBA" id="ARBA00022989"/>
    </source>
</evidence>
<reference evidence="13" key="1">
    <citation type="submission" date="2024-06" db="EMBL/GenBank/DDBJ databases">
        <title>Caulobacter inopinatus, sp. nov.</title>
        <authorList>
            <person name="Donachie S.P."/>
        </authorList>
    </citation>
    <scope>NUCLEOTIDE SEQUENCE</scope>
    <source>
        <strain evidence="13">73W</strain>
    </source>
</reference>
<name>A0AB39KVJ7_9CAUL</name>
<dbReference type="EMBL" id="CP158375">
    <property type="protein sequence ID" value="XDO97814.1"/>
    <property type="molecule type" value="Genomic_DNA"/>
</dbReference>
<comment type="cofactor">
    <cofactor evidence="9">
        <name>heme c</name>
        <dbReference type="ChEBI" id="CHEBI:61717"/>
    </cofactor>
    <text evidence="9">Binds 1 heme c group covalently per subunit.</text>
</comment>
<dbReference type="GO" id="GO:0046872">
    <property type="term" value="F:metal ion binding"/>
    <property type="evidence" value="ECO:0007669"/>
    <property type="project" value="UniProtKB-KW"/>
</dbReference>
<feature type="binding site" description="covalent" evidence="9">
    <location>
        <position position="213"/>
    </location>
    <ligand>
        <name>heme c</name>
        <dbReference type="ChEBI" id="CHEBI:61717"/>
    </ligand>
</feature>
<dbReference type="PRINTS" id="PR00603">
    <property type="entry name" value="CYTOCHROMEC1"/>
</dbReference>
<dbReference type="PANTHER" id="PTHR10266:SF3">
    <property type="entry name" value="CYTOCHROME C1, HEME PROTEIN, MITOCHONDRIAL"/>
    <property type="match status" value="1"/>
</dbReference>
<dbReference type="InterPro" id="IPR009056">
    <property type="entry name" value="Cyt_c-like_dom"/>
</dbReference>
<accession>A0AB39KVJ7</accession>
<organism evidence="13">
    <name type="scientific">Caulobacter sp. 73W</name>
    <dbReference type="NCBI Taxonomy" id="3161137"/>
    <lineage>
        <taxon>Bacteria</taxon>
        <taxon>Pseudomonadati</taxon>
        <taxon>Pseudomonadota</taxon>
        <taxon>Alphaproteobacteria</taxon>
        <taxon>Caulobacterales</taxon>
        <taxon>Caulobacteraceae</taxon>
        <taxon>Caulobacter</taxon>
    </lineage>
</organism>
<dbReference type="GO" id="GO:0009055">
    <property type="term" value="F:electron transfer activity"/>
    <property type="evidence" value="ECO:0007669"/>
    <property type="project" value="InterPro"/>
</dbReference>
<dbReference type="RefSeq" id="WP_369061274.1">
    <property type="nucleotide sequence ID" value="NZ_CP158375.1"/>
</dbReference>
<feature type="binding site" description="covalent" evidence="9">
    <location>
        <position position="63"/>
    </location>
    <ligand>
        <name>heme c</name>
        <dbReference type="ChEBI" id="CHEBI:61717"/>
    </ligand>
</feature>
<comment type="subcellular location">
    <subcellularLocation>
        <location evidence="1">Membrane</location>
    </subcellularLocation>
</comment>
<keyword evidence="3 9" id="KW-0349">Heme</keyword>
<sequence length="285" mass="30978">MLRKVSVIAAAFGLMGGLLAASPSLAAGHPLPPKDVQWSFEGPFGKFDQGQLQRGFKVYREVCSACHSMTLVSFRNLGDKDGPFYNEKYPNPNDNPWAKAIAAEYQINDIDSETGDVIQRPGTTADHFPAPFPNEPAARASNGGAMPPDFSVLAKARTGGPDYIYSLLTGYKNPPKELTVAAGQHYNPYMPGDLTGVWGGSHDHVPPGGFIAMAPPLKDGLVTFDDGTPSTLDQQAKDVAAFLMWAAEPKMVERKQTGFAVILYLLLFSGLLYASYRRVWRNQSH</sequence>
<evidence type="ECO:0000256" key="11">
    <source>
        <dbReference type="SAM" id="SignalP"/>
    </source>
</evidence>
<keyword evidence="5 9" id="KW-0479">Metal-binding</keyword>
<feature type="domain" description="Cytochrome c" evidence="12">
    <location>
        <begin position="50"/>
        <end position="247"/>
    </location>
</feature>
<feature type="signal peptide" evidence="11">
    <location>
        <begin position="1"/>
        <end position="20"/>
    </location>
</feature>
<evidence type="ECO:0000256" key="5">
    <source>
        <dbReference type="ARBA" id="ARBA00022723"/>
    </source>
</evidence>
<proteinExistence type="predicted"/>
<protein>
    <recommendedName>
        <fullName evidence="2">Cytochrome c1</fullName>
    </recommendedName>
</protein>
<dbReference type="AlphaFoldDB" id="A0AB39KVJ7"/>
<evidence type="ECO:0000256" key="3">
    <source>
        <dbReference type="ARBA" id="ARBA00022617"/>
    </source>
</evidence>
<evidence type="ECO:0000256" key="9">
    <source>
        <dbReference type="PIRSR" id="PIRSR602326-1"/>
    </source>
</evidence>
<feature type="transmembrane region" description="Helical" evidence="10">
    <location>
        <begin position="258"/>
        <end position="276"/>
    </location>
</feature>
<feature type="binding site" description="covalent" evidence="9">
    <location>
        <position position="67"/>
    </location>
    <ligand>
        <name>heme c</name>
        <dbReference type="ChEBI" id="CHEBI:61717"/>
    </ligand>
</feature>
<keyword evidence="7 9" id="KW-0408">Iron</keyword>
<dbReference type="InterPro" id="IPR036909">
    <property type="entry name" value="Cyt_c-like_dom_sf"/>
</dbReference>
<keyword evidence="6 10" id="KW-1133">Transmembrane helix</keyword>
<gene>
    <name evidence="13" type="ORF">ABOZ73_05175</name>
</gene>
<keyword evidence="8 10" id="KW-0472">Membrane</keyword>
<dbReference type="SUPFAM" id="SSF46626">
    <property type="entry name" value="Cytochrome c"/>
    <property type="match status" value="1"/>
</dbReference>
<feature type="binding site" description="covalent" evidence="9">
    <location>
        <position position="66"/>
    </location>
    <ligand>
        <name>heme c</name>
        <dbReference type="ChEBI" id="CHEBI:61717"/>
    </ligand>
</feature>
<dbReference type="PROSITE" id="PS51007">
    <property type="entry name" value="CYTC"/>
    <property type="match status" value="1"/>
</dbReference>
<feature type="chain" id="PRO_5044208192" description="Cytochrome c1" evidence="11">
    <location>
        <begin position="21"/>
        <end position="285"/>
    </location>
</feature>
<evidence type="ECO:0000256" key="8">
    <source>
        <dbReference type="ARBA" id="ARBA00023136"/>
    </source>
</evidence>
<evidence type="ECO:0000256" key="1">
    <source>
        <dbReference type="ARBA" id="ARBA00004370"/>
    </source>
</evidence>
<evidence type="ECO:0000256" key="10">
    <source>
        <dbReference type="SAM" id="Phobius"/>
    </source>
</evidence>
<keyword evidence="4 10" id="KW-0812">Transmembrane</keyword>
<evidence type="ECO:0000256" key="7">
    <source>
        <dbReference type="ARBA" id="ARBA00023004"/>
    </source>
</evidence>